<reference evidence="4" key="1">
    <citation type="submission" date="2012-12" db="EMBL/GenBank/DDBJ databases">
        <authorList>
            <person name="Hellsten U."/>
            <person name="Grimwood J."/>
            <person name="Chapman J.A."/>
            <person name="Shapiro H."/>
            <person name="Aerts A."/>
            <person name="Otillar R.P."/>
            <person name="Terry A.Y."/>
            <person name="Boore J.L."/>
            <person name="Simakov O."/>
            <person name="Marletaz F."/>
            <person name="Cho S.-J."/>
            <person name="Edsinger-Gonzales E."/>
            <person name="Havlak P."/>
            <person name="Kuo D.-H."/>
            <person name="Larsson T."/>
            <person name="Lv J."/>
            <person name="Arendt D."/>
            <person name="Savage R."/>
            <person name="Osoegawa K."/>
            <person name="de Jong P."/>
            <person name="Lindberg D.R."/>
            <person name="Seaver E.C."/>
            <person name="Weisblat D.A."/>
            <person name="Putnam N.H."/>
            <person name="Grigoriev I.V."/>
            <person name="Rokhsar D.S."/>
        </authorList>
    </citation>
    <scope>NUCLEOTIDE SEQUENCE</scope>
    <source>
        <strain evidence="4">I ESC-2004</strain>
    </source>
</reference>
<proteinExistence type="predicted"/>
<sequence>MNQPFLDAIRRNLVQIKLCLDLNQLNAYLIQEQIITFEDHALLQAIPISGDRNLKFVEILITKGPRAFREFLRILSIEQPFLHELMVNPTGLDIDKIVGTSGKLVPLCLREMSCTVREMGGFSSFHEGIAEIKQILQKREEILDEDSAT</sequence>
<dbReference type="EnsemblMetazoa" id="CapteT207276">
    <property type="protein sequence ID" value="CapteP207276"/>
    <property type="gene ID" value="CapteG207276"/>
</dbReference>
<dbReference type="Gene3D" id="1.10.533.10">
    <property type="entry name" value="Death Domain, Fas"/>
    <property type="match status" value="1"/>
</dbReference>
<dbReference type="AlphaFoldDB" id="R7UP37"/>
<dbReference type="InterPro" id="IPR011029">
    <property type="entry name" value="DEATH-like_dom_sf"/>
</dbReference>
<dbReference type="InterPro" id="IPR001315">
    <property type="entry name" value="CARD"/>
</dbReference>
<evidence type="ECO:0000313" key="4">
    <source>
        <dbReference type="Proteomes" id="UP000014760"/>
    </source>
</evidence>
<dbReference type="HOGENOM" id="CLU_1751428_0_0_1"/>
<organism evidence="2">
    <name type="scientific">Capitella teleta</name>
    <name type="common">Polychaete worm</name>
    <dbReference type="NCBI Taxonomy" id="283909"/>
    <lineage>
        <taxon>Eukaryota</taxon>
        <taxon>Metazoa</taxon>
        <taxon>Spiralia</taxon>
        <taxon>Lophotrochozoa</taxon>
        <taxon>Annelida</taxon>
        <taxon>Polychaeta</taxon>
        <taxon>Sedentaria</taxon>
        <taxon>Scolecida</taxon>
        <taxon>Capitellidae</taxon>
        <taxon>Capitella</taxon>
    </lineage>
</organism>
<dbReference type="Pfam" id="PF00619">
    <property type="entry name" value="CARD"/>
    <property type="match status" value="1"/>
</dbReference>
<dbReference type="EMBL" id="KB299468">
    <property type="protein sequence ID" value="ELU07965.1"/>
    <property type="molecule type" value="Genomic_DNA"/>
</dbReference>
<evidence type="ECO:0000313" key="3">
    <source>
        <dbReference type="EnsemblMetazoa" id="CapteP207276"/>
    </source>
</evidence>
<dbReference type="EMBL" id="AMQN01006893">
    <property type="status" value="NOT_ANNOTATED_CDS"/>
    <property type="molecule type" value="Genomic_DNA"/>
</dbReference>
<dbReference type="SUPFAM" id="SSF47986">
    <property type="entry name" value="DEATH domain"/>
    <property type="match status" value="1"/>
</dbReference>
<keyword evidence="4" id="KW-1185">Reference proteome</keyword>
<reference evidence="2 4" key="2">
    <citation type="journal article" date="2013" name="Nature">
        <title>Insights into bilaterian evolution from three spiralian genomes.</title>
        <authorList>
            <person name="Simakov O."/>
            <person name="Marletaz F."/>
            <person name="Cho S.J."/>
            <person name="Edsinger-Gonzales E."/>
            <person name="Havlak P."/>
            <person name="Hellsten U."/>
            <person name="Kuo D.H."/>
            <person name="Larsson T."/>
            <person name="Lv J."/>
            <person name="Arendt D."/>
            <person name="Savage R."/>
            <person name="Osoegawa K."/>
            <person name="de Jong P."/>
            <person name="Grimwood J."/>
            <person name="Chapman J.A."/>
            <person name="Shapiro H."/>
            <person name="Aerts A."/>
            <person name="Otillar R.P."/>
            <person name="Terry A.Y."/>
            <person name="Boore J.L."/>
            <person name="Grigoriev I.V."/>
            <person name="Lindberg D.R."/>
            <person name="Seaver E.C."/>
            <person name="Weisblat D.A."/>
            <person name="Putnam N.H."/>
            <person name="Rokhsar D.S."/>
        </authorList>
    </citation>
    <scope>NUCLEOTIDE SEQUENCE</scope>
    <source>
        <strain evidence="2 4">I ESC-2004</strain>
    </source>
</reference>
<gene>
    <name evidence="2" type="ORF">CAPTEDRAFT_207276</name>
</gene>
<dbReference type="PROSITE" id="PS50209">
    <property type="entry name" value="CARD"/>
    <property type="match status" value="1"/>
</dbReference>
<dbReference type="GO" id="GO:0042981">
    <property type="term" value="P:regulation of apoptotic process"/>
    <property type="evidence" value="ECO:0007669"/>
    <property type="project" value="InterPro"/>
</dbReference>
<evidence type="ECO:0000313" key="2">
    <source>
        <dbReference type="EMBL" id="ELU07965.1"/>
    </source>
</evidence>
<protein>
    <recommendedName>
        <fullName evidence="1">CARD domain-containing protein</fullName>
    </recommendedName>
</protein>
<evidence type="ECO:0000259" key="1">
    <source>
        <dbReference type="PROSITE" id="PS50209"/>
    </source>
</evidence>
<dbReference type="Proteomes" id="UP000014760">
    <property type="component" value="Unassembled WGS sequence"/>
</dbReference>
<dbReference type="OrthoDB" id="6162777at2759"/>
<name>R7UP37_CAPTE</name>
<dbReference type="CDD" id="cd01671">
    <property type="entry name" value="CARD"/>
    <property type="match status" value="1"/>
</dbReference>
<feature type="domain" description="CARD" evidence="1">
    <location>
        <begin position="1"/>
        <end position="75"/>
    </location>
</feature>
<reference evidence="3" key="3">
    <citation type="submission" date="2015-06" db="UniProtKB">
        <authorList>
            <consortium name="EnsemblMetazoa"/>
        </authorList>
    </citation>
    <scope>IDENTIFICATION</scope>
</reference>
<accession>R7UP37</accession>